<dbReference type="Pfam" id="PF19424">
    <property type="entry name" value="UNC80"/>
    <property type="match status" value="1"/>
</dbReference>
<feature type="region of interest" description="Disordered" evidence="1">
    <location>
        <begin position="434"/>
        <end position="480"/>
    </location>
</feature>
<dbReference type="InterPro" id="IPR016024">
    <property type="entry name" value="ARM-type_fold"/>
</dbReference>
<dbReference type="EMBL" id="JACAZE010000003">
    <property type="protein sequence ID" value="KAF7319127.1"/>
    <property type="molecule type" value="Genomic_DNA"/>
</dbReference>
<dbReference type="GO" id="GO:0034703">
    <property type="term" value="C:cation channel complex"/>
    <property type="evidence" value="ECO:0007669"/>
    <property type="project" value="TreeGrafter"/>
</dbReference>
<evidence type="ECO:0000259" key="2">
    <source>
        <dbReference type="Pfam" id="PF19424"/>
    </source>
</evidence>
<feature type="domain" description="Protein UNC80 C-terminal" evidence="3">
    <location>
        <begin position="745"/>
        <end position="888"/>
    </location>
</feature>
<dbReference type="SUPFAM" id="SSF48371">
    <property type="entry name" value="ARM repeat"/>
    <property type="match status" value="1"/>
</dbReference>
<gene>
    <name evidence="4" type="ORF">HMN09_00249100</name>
</gene>
<feature type="region of interest" description="Disordered" evidence="1">
    <location>
        <begin position="1289"/>
        <end position="1308"/>
    </location>
</feature>
<organism evidence="4 5">
    <name type="scientific">Mycena chlorophos</name>
    <name type="common">Agaric fungus</name>
    <name type="synonym">Agaricus chlorophos</name>
    <dbReference type="NCBI Taxonomy" id="658473"/>
    <lineage>
        <taxon>Eukaryota</taxon>
        <taxon>Fungi</taxon>
        <taxon>Dikarya</taxon>
        <taxon>Basidiomycota</taxon>
        <taxon>Agaricomycotina</taxon>
        <taxon>Agaricomycetes</taxon>
        <taxon>Agaricomycetidae</taxon>
        <taxon>Agaricales</taxon>
        <taxon>Marasmiineae</taxon>
        <taxon>Mycenaceae</taxon>
        <taxon>Mycena</taxon>
    </lineage>
</organism>
<feature type="compositionally biased region" description="Basic and acidic residues" evidence="1">
    <location>
        <begin position="1291"/>
        <end position="1307"/>
    </location>
</feature>
<dbReference type="Proteomes" id="UP000613580">
    <property type="component" value="Unassembled WGS sequence"/>
</dbReference>
<protein>
    <submittedName>
        <fullName evidence="4">RRM domain-containing protein</fullName>
    </submittedName>
</protein>
<sequence length="1611" mass="177499">MFYRPLFLCAAATSEIAVAEHLVGILAIARFVPDYWTKDAEMMGVALVGGGATKGSTVKNNGNGKALAWGVARLGQSVLLVEMISRMQTARRAISTQGIEIIRFALALETRIALLIEVKERTSLIPLSQRMLFMMLFRELRLLTRSLKSASWLLRIVSWFAESHEESQMNDDSDLELITATNDIQQTYTTARNVAASPRSKNRSTVVMSASYDGTFNTNANAASEVKVGLPSTILERTPLVAGLSKGFPHKALKLLVTMSTLLTVDDLLLLGPLVWEHHLSSPDASVIGAACFVLMQCAEKTPHEATVLMEVDFRSSDDTTRLEAVRRINTLVNWRFQIMSQQVITDRNHRAFKFTRAPLAFVATDMGTGQFIVEEETGQRKDALPMELRKRLVEIGWVEDEIQVDQHLEWVKTPISNLPALYLDRLELPGTEQSVPLASTGNSTPSPSPSPRASPSPSTGTDKLGDEATLLRRNSSSGGPIYGGKRRAIFVPSLASIFPRLASKVFDPNFLIAATARGTIIDLMRNDPALLTRPVLDLFAGPQKDLAAAISALRSFLHVRRMLPPPLTHNLLNSIAGFLKGHLKATATGGDDLLYEFALVMPILAKLVTQVSGMSIREIRRAKIEAFLIPSGSLWFPSTAPSGPMFPRYLDYVPQSSNEIPANLVHVSMIRLSQNLLFLSMLKRNPQDVQLIRKSMTRLVLPSLSQLPDAPTVEMKDFVPVKALAGVNRDATLSYLELRVQSLSLIVSRSYILLIAQIFRSMSRHLNDRSELGVLIDGLNRILLAHGSDIGVVAHTLIALLVAATRFRRMFTSGGGYTLFVPVLIKVYAESELHAGIRLAIEYAFSRFYALHREAFIFQSIDSMAAVMAVPDIDGEWIARNVYTLFATLTRTISSTAPDHAAIHGLNRMQEREALLFSTADEKPQTFLASMQKNGVQEAAKALVDIPEEYEAKRLGIDNIVRLFLTVIAHDPTVLRAQQFLRFLRHISPNLYNASTSARTILKEGIDALGVIIMRPVTRSKNNDPAARMPEEPTVEALMSGLPDAAQSTKTKVPSDLLTMRMDYLQLVLTFTQSGGLLSPPASHRALELVKQMLRDHGNDIRDPISSFLADYTKNSLIRDSANARTVKSVVAFLGDMSSVLSAFALTLDFSGVFDVIAELCQEPLYANDTIFAGVVVNQICAPALFACEQAAAERLLLTLPSRQPLVLLVSQALTLLGADVIGEVLRRRPSYEYLAGFVLPLCLVLKTSEQVASNAVRTEPWHLQTHMNTWVRLVAFMMHACQQQLVETAHPRERSKSPDRRRSTTADRSPITIFVAGLQVIKVIIIRAREDLTACLPGIWSRVALFLKTVLAEGSGAFAIRSRDFSPTASPVGSPRNSSQFDYGGRPLASPRIVDYALWSFLELRKSLRYIKTFRQFTMTAAGSRRVSTAFSKPRRRSMLPSPEASPGLSPTLSFVNIPHPTMLSLDTSFNRQPGFHQPSSPHDVRGAGRIVHLGPVAASDLLAPSLGGAGRMRSFAKSTKVRSLALVHATYRRVRLVQTAMGYDNELLPGTEMLAEDAVPTWTQAQAIECVVHETKAIMEEFEEAFWSAADDIVVVDPDQSMSVAHSE</sequence>
<evidence type="ECO:0000259" key="3">
    <source>
        <dbReference type="Pfam" id="PF20262"/>
    </source>
</evidence>
<dbReference type="InterPro" id="IPR045852">
    <property type="entry name" value="UNC80_central"/>
</dbReference>
<feature type="domain" description="Protein UNC80 central region" evidence="2">
    <location>
        <begin position="250"/>
        <end position="341"/>
    </location>
</feature>
<dbReference type="OrthoDB" id="5584001at2759"/>
<keyword evidence="5" id="KW-1185">Reference proteome</keyword>
<dbReference type="Pfam" id="PF20262">
    <property type="entry name" value="UNC80_C"/>
    <property type="match status" value="1"/>
</dbReference>
<evidence type="ECO:0000313" key="5">
    <source>
        <dbReference type="Proteomes" id="UP000613580"/>
    </source>
</evidence>
<proteinExistence type="predicted"/>
<evidence type="ECO:0000313" key="4">
    <source>
        <dbReference type="EMBL" id="KAF7319127.1"/>
    </source>
</evidence>
<reference evidence="4" key="1">
    <citation type="submission" date="2020-05" db="EMBL/GenBank/DDBJ databases">
        <title>Mycena genomes resolve the evolution of fungal bioluminescence.</title>
        <authorList>
            <person name="Tsai I.J."/>
        </authorList>
    </citation>
    <scope>NUCLEOTIDE SEQUENCE</scope>
    <source>
        <strain evidence="4">110903Hualien_Pintung</strain>
    </source>
</reference>
<dbReference type="GO" id="GO:0055080">
    <property type="term" value="P:monoatomic cation homeostasis"/>
    <property type="evidence" value="ECO:0007669"/>
    <property type="project" value="TreeGrafter"/>
</dbReference>
<dbReference type="PANTHER" id="PTHR31781:SF1">
    <property type="entry name" value="PROTEIN UNC-80 HOMOLOG"/>
    <property type="match status" value="1"/>
</dbReference>
<accession>A0A8H6WIS3</accession>
<name>A0A8H6WIS3_MYCCL</name>
<dbReference type="InterPro" id="IPR046460">
    <property type="entry name" value="UNC80_C"/>
</dbReference>
<dbReference type="GO" id="GO:0005261">
    <property type="term" value="F:monoatomic cation channel activity"/>
    <property type="evidence" value="ECO:0007669"/>
    <property type="project" value="TreeGrafter"/>
</dbReference>
<dbReference type="PANTHER" id="PTHR31781">
    <property type="entry name" value="UNC80"/>
    <property type="match status" value="1"/>
</dbReference>
<evidence type="ECO:0000256" key="1">
    <source>
        <dbReference type="SAM" id="MobiDB-lite"/>
    </source>
</evidence>
<comment type="caution">
    <text evidence="4">The sequence shown here is derived from an EMBL/GenBank/DDBJ whole genome shotgun (WGS) entry which is preliminary data.</text>
</comment>